<proteinExistence type="predicted"/>
<feature type="transmembrane region" description="Helical" evidence="1">
    <location>
        <begin position="343"/>
        <end position="366"/>
    </location>
</feature>
<dbReference type="AlphaFoldDB" id="A0A7Z8KS90"/>
<feature type="transmembrane region" description="Helical" evidence="1">
    <location>
        <begin position="295"/>
        <end position="312"/>
    </location>
</feature>
<organism evidence="2 3">
    <name type="scientific">Methanolobus vulcani</name>
    <dbReference type="NCBI Taxonomy" id="38026"/>
    <lineage>
        <taxon>Archaea</taxon>
        <taxon>Methanobacteriati</taxon>
        <taxon>Methanobacteriota</taxon>
        <taxon>Stenosarchaea group</taxon>
        <taxon>Methanomicrobia</taxon>
        <taxon>Methanosarcinales</taxon>
        <taxon>Methanosarcinaceae</taxon>
        <taxon>Methanolobus</taxon>
    </lineage>
</organism>
<evidence type="ECO:0000256" key="1">
    <source>
        <dbReference type="SAM" id="Phobius"/>
    </source>
</evidence>
<sequence length="529" mass="61333">MSSPKKTKVQLFLLLIVLNVILRMPIYFYEIGWDSFNIHILANAISYFGKANYWESVYSVFGFYPLSYASSLPFLISGLSQLSNLANYYSIFIISVFLGIFCIFSSYSMSTFIRKDYPFIFIFTLLFSISSGVLFLTTYTASTRGLFIAYIPLLIYSMIKISYDVKIKSMIIFIMLFVFLMSTHHLFFFTIPLIMSFIVANVLFWIKNSRHTYFFRGYSLEFIFMVLLLASIILPFLMHLFWSFDPTIQRLSIGGSKYAVLESVLYQYTRYIGVLIPFVVSGYIFVLLNKNKTTIDYFLLTIPILLLPFIYLPTYMEWFLLPIVTIYISIALSNICRNMSYKLHFNIFSIFIIFLLLSGSLFSSYYQFSHFESDDSRIMKDSTYHTGVWINRNVNGSFFYTNGLIALRVFSISQVSTLFGDSIGLSYGYYNSTQDLNLSKNSPFSVSYYIDGPVVKTPGAAYIEGDINQLHLSEYNSKWGQYFISKYDITHVIQYKLGAQTTFMQSIYPVHNEIYDNGKISLWSLTNEI</sequence>
<feature type="transmembrane region" description="Helical" evidence="1">
    <location>
        <begin position="88"/>
        <end position="107"/>
    </location>
</feature>
<protein>
    <recommendedName>
        <fullName evidence="4">Dolichyl-phosphate-mannose-protein mannosyltransferase</fullName>
    </recommendedName>
</protein>
<reference evidence="2 3" key="1">
    <citation type="submission" date="2019-06" db="EMBL/GenBank/DDBJ databases">
        <title>Draft genome sequence of Methanolobus vulcani B1d.</title>
        <authorList>
            <person name="Creighbaum A.J."/>
            <person name="Ticak T."/>
            <person name="Hariraju D."/>
            <person name="Arivett B.A."/>
            <person name="Ferguson D.J.Jr."/>
        </authorList>
    </citation>
    <scope>NUCLEOTIDE SEQUENCE [LARGE SCALE GENOMIC DNA]</scope>
    <source>
        <strain evidence="2 3">B1d</strain>
    </source>
</reference>
<evidence type="ECO:0000313" key="2">
    <source>
        <dbReference type="EMBL" id="TQD27265.1"/>
    </source>
</evidence>
<evidence type="ECO:0000313" key="3">
    <source>
        <dbReference type="Proteomes" id="UP000319335"/>
    </source>
</evidence>
<gene>
    <name evidence="2" type="ORF">FKV42_03300</name>
</gene>
<feature type="transmembrane region" description="Helical" evidence="1">
    <location>
        <begin position="318"/>
        <end position="336"/>
    </location>
</feature>
<keyword evidence="3" id="KW-1185">Reference proteome</keyword>
<feature type="transmembrane region" description="Helical" evidence="1">
    <location>
        <begin position="218"/>
        <end position="242"/>
    </location>
</feature>
<feature type="transmembrane region" description="Helical" evidence="1">
    <location>
        <begin position="268"/>
        <end position="288"/>
    </location>
</feature>
<feature type="transmembrane region" description="Helical" evidence="1">
    <location>
        <begin position="186"/>
        <end position="206"/>
    </location>
</feature>
<evidence type="ECO:0008006" key="4">
    <source>
        <dbReference type="Google" id="ProtNLM"/>
    </source>
</evidence>
<dbReference type="Proteomes" id="UP000319335">
    <property type="component" value="Unassembled WGS sequence"/>
</dbReference>
<name>A0A7Z8KS90_9EURY</name>
<dbReference type="EMBL" id="VIAQ01000009">
    <property type="protein sequence ID" value="TQD27265.1"/>
    <property type="molecule type" value="Genomic_DNA"/>
</dbReference>
<comment type="caution">
    <text evidence="2">The sequence shown here is derived from an EMBL/GenBank/DDBJ whole genome shotgun (WGS) entry which is preliminary data.</text>
</comment>
<keyword evidence="1" id="KW-1133">Transmembrane helix</keyword>
<feature type="transmembrane region" description="Helical" evidence="1">
    <location>
        <begin position="12"/>
        <end position="29"/>
    </location>
</feature>
<dbReference type="RefSeq" id="WP_154808836.1">
    <property type="nucleotide sequence ID" value="NZ_VIAQ01000009.1"/>
</dbReference>
<keyword evidence="1" id="KW-0812">Transmembrane</keyword>
<feature type="transmembrane region" description="Helical" evidence="1">
    <location>
        <begin position="119"/>
        <end position="141"/>
    </location>
</feature>
<keyword evidence="1" id="KW-0472">Membrane</keyword>
<dbReference type="OrthoDB" id="142896at2157"/>
<feature type="transmembrane region" description="Helical" evidence="1">
    <location>
        <begin position="56"/>
        <end position="76"/>
    </location>
</feature>
<accession>A0A7Z8KS90</accession>